<evidence type="ECO:0000313" key="2">
    <source>
        <dbReference type="Proteomes" id="UP000615446"/>
    </source>
</evidence>
<organism evidence="1 2">
    <name type="scientific">Rhizophagus clarus</name>
    <dbReference type="NCBI Taxonomy" id="94130"/>
    <lineage>
        <taxon>Eukaryota</taxon>
        <taxon>Fungi</taxon>
        <taxon>Fungi incertae sedis</taxon>
        <taxon>Mucoromycota</taxon>
        <taxon>Glomeromycotina</taxon>
        <taxon>Glomeromycetes</taxon>
        <taxon>Glomerales</taxon>
        <taxon>Glomeraceae</taxon>
        <taxon>Rhizophagus</taxon>
    </lineage>
</organism>
<keyword evidence="1" id="KW-0371">Homeobox</keyword>
<dbReference type="Proteomes" id="UP000615446">
    <property type="component" value="Unassembled WGS sequence"/>
</dbReference>
<gene>
    <name evidence="1" type="ORF">RCL2_001895300</name>
</gene>
<dbReference type="GO" id="GO:0003677">
    <property type="term" value="F:DNA binding"/>
    <property type="evidence" value="ECO:0007669"/>
    <property type="project" value="UniProtKB-KW"/>
</dbReference>
<dbReference type="AlphaFoldDB" id="A0A8H3QUA4"/>
<protein>
    <submittedName>
        <fullName evidence="1">Homeodomain-like protein</fullName>
    </submittedName>
</protein>
<dbReference type="EMBL" id="BLAL01000213">
    <property type="protein sequence ID" value="GES92166.1"/>
    <property type="molecule type" value="Genomic_DNA"/>
</dbReference>
<dbReference type="OrthoDB" id="2142724at2759"/>
<evidence type="ECO:0000313" key="1">
    <source>
        <dbReference type="EMBL" id="GES92166.1"/>
    </source>
</evidence>
<keyword evidence="1" id="KW-0238">DNA-binding</keyword>
<reference evidence="1" key="1">
    <citation type="submission" date="2019-10" db="EMBL/GenBank/DDBJ databases">
        <title>Conservation and host-specific expression of non-tandemly repeated heterogenous ribosome RNA gene in arbuscular mycorrhizal fungi.</title>
        <authorList>
            <person name="Maeda T."/>
            <person name="Kobayashi Y."/>
            <person name="Nakagawa T."/>
            <person name="Ezawa T."/>
            <person name="Yamaguchi K."/>
            <person name="Bino T."/>
            <person name="Nishimoto Y."/>
            <person name="Shigenobu S."/>
            <person name="Kawaguchi M."/>
        </authorList>
    </citation>
    <scope>NUCLEOTIDE SEQUENCE</scope>
    <source>
        <strain evidence="1">HR1</strain>
    </source>
</reference>
<accession>A0A8H3QUA4</accession>
<name>A0A8H3QUA4_9GLOM</name>
<proteinExistence type="predicted"/>
<comment type="caution">
    <text evidence="1">The sequence shown here is derived from an EMBL/GenBank/DDBJ whole genome shotgun (WGS) entry which is preliminary data.</text>
</comment>
<sequence>MKVKKNQKSCIQHSIPTLWRSLRFCGIIRKKLQKAVAERSELLRSDFILIISDFDPEQFVFIDETAKDERSLTRFYGYSTINIRAKKSTVFIKGNKYTILPALTLDRFIEELFQTFIINQVNSIIIMDNARIHHVEALVKSVEEIGGKFERYRDFAEVCYDPEYFILYALSQTTTDFKFNKLCQIPITKHIYSLLL</sequence>